<name>A0A7Y9DYR2_9PSEU</name>
<reference evidence="1 2" key="1">
    <citation type="submission" date="2020-07" db="EMBL/GenBank/DDBJ databases">
        <title>Sequencing the genomes of 1000 actinobacteria strains.</title>
        <authorList>
            <person name="Klenk H.-P."/>
        </authorList>
    </citation>
    <scope>NUCLEOTIDE SEQUENCE [LARGE SCALE GENOMIC DNA]</scope>
    <source>
        <strain evidence="1 2">DSM 45772</strain>
    </source>
</reference>
<dbReference type="Proteomes" id="UP000535890">
    <property type="component" value="Unassembled WGS sequence"/>
</dbReference>
<proteinExistence type="predicted"/>
<evidence type="ECO:0000313" key="2">
    <source>
        <dbReference type="Proteomes" id="UP000535890"/>
    </source>
</evidence>
<dbReference type="EMBL" id="JACCBN010000001">
    <property type="protein sequence ID" value="NYD38038.1"/>
    <property type="molecule type" value="Genomic_DNA"/>
</dbReference>
<keyword evidence="2" id="KW-1185">Reference proteome</keyword>
<sequence length="107" mass="11811">MTNLAALLDTWQQWNAHHVMTRALGGEAGQSAVSALEALRHSRELVELLTGWQWQAVHAARRDGASWEQVAATTSATVEQARAEYAAVLDRQEQALGRDVSAYREVL</sequence>
<protein>
    <submittedName>
        <fullName evidence="1">Uncharacterized protein</fullName>
    </submittedName>
</protein>
<evidence type="ECO:0000313" key="1">
    <source>
        <dbReference type="EMBL" id="NYD38038.1"/>
    </source>
</evidence>
<dbReference type="AlphaFoldDB" id="A0A7Y9DYR2"/>
<accession>A0A7Y9DYR2</accession>
<comment type="caution">
    <text evidence="1">The sequence shown here is derived from an EMBL/GenBank/DDBJ whole genome shotgun (WGS) entry which is preliminary data.</text>
</comment>
<dbReference type="RefSeq" id="WP_179795537.1">
    <property type="nucleotide sequence ID" value="NZ_BAABHP010000020.1"/>
</dbReference>
<organism evidence="1 2">
    <name type="scientific">Actinomycetospora corticicola</name>
    <dbReference type="NCBI Taxonomy" id="663602"/>
    <lineage>
        <taxon>Bacteria</taxon>
        <taxon>Bacillati</taxon>
        <taxon>Actinomycetota</taxon>
        <taxon>Actinomycetes</taxon>
        <taxon>Pseudonocardiales</taxon>
        <taxon>Pseudonocardiaceae</taxon>
        <taxon>Actinomycetospora</taxon>
    </lineage>
</organism>
<gene>
    <name evidence="1" type="ORF">BJ983_004140</name>
</gene>